<evidence type="ECO:0000256" key="1">
    <source>
        <dbReference type="ARBA" id="ARBA00010467"/>
    </source>
</evidence>
<evidence type="ECO:0000256" key="4">
    <source>
        <dbReference type="ARBA" id="ARBA00023015"/>
    </source>
</evidence>
<evidence type="ECO:0000256" key="7">
    <source>
        <dbReference type="ARBA" id="ARBA00023242"/>
    </source>
</evidence>
<evidence type="ECO:0000313" key="12">
    <source>
        <dbReference type="Proteomes" id="UP000887226"/>
    </source>
</evidence>
<dbReference type="InterPro" id="IPR009057">
    <property type="entry name" value="Homeodomain-like_sf"/>
</dbReference>
<evidence type="ECO:0000256" key="5">
    <source>
        <dbReference type="ARBA" id="ARBA00023159"/>
    </source>
</evidence>
<keyword evidence="2 8" id="KW-0158">Chromosome</keyword>
<dbReference type="Proteomes" id="UP000887226">
    <property type="component" value="Unassembled WGS sequence"/>
</dbReference>
<dbReference type="Gene3D" id="1.10.10.60">
    <property type="entry name" value="Homeodomain-like"/>
    <property type="match status" value="2"/>
</dbReference>
<feature type="compositionally biased region" description="Polar residues" evidence="9">
    <location>
        <begin position="687"/>
        <end position="697"/>
    </location>
</feature>
<comment type="similarity">
    <text evidence="1 8">Belongs to the RAP1 family.</text>
</comment>
<dbReference type="SMART" id="SM01014">
    <property type="entry name" value="ARID"/>
    <property type="match status" value="1"/>
</dbReference>
<comment type="caution">
    <text evidence="11">The sequence shown here is derived from an EMBL/GenBank/DDBJ whole genome shotgun (WGS) entry which is preliminary data.</text>
</comment>
<keyword evidence="12" id="KW-1185">Reference proteome</keyword>
<evidence type="ECO:0000256" key="2">
    <source>
        <dbReference type="ARBA" id="ARBA00022454"/>
    </source>
</evidence>
<dbReference type="CDD" id="cd11655">
    <property type="entry name" value="rap1_myb-like"/>
    <property type="match status" value="1"/>
</dbReference>
<name>A0A9P8CCC7_9HELO</name>
<dbReference type="SUPFAM" id="SSF46774">
    <property type="entry name" value="ARID-like"/>
    <property type="match status" value="1"/>
</dbReference>
<sequence>MATATYNGVGGSGGSLFEGLKFWFALRVPMRQHWIDLVIANGGEQVKLEKMADIQIVDHMVKNCAVGAISWRFIEQSVKRGELEDLEHHRVRQVEESIRPVGSNKPAKTTRTHFTAEDDQILMRWVLKAERDGLATMGNDIYQQLERKNSRHTYQSWRHRWVKYVSRLDRPTIEADEEEEDIAPESSGPALPENAANGRPSKTQKEVSQISPVKREGATTKSIIRTDSTKSPPVPGPWVAKSKGGRLFTPQENKLLFNEYDDIVNINPDEEINAWAAWSIRYPNHTPQEWRNYFVKELTPLVEERIRTKEQVKSSTARRQDSGISFSELKRTSATSTRPMVFVKEEPTNANLTVASKSASSKTRTSPASVSTESEMYVTSQASKEVVHSKTLLNHREPASQQPSHMVDDPLLDDEVQFNNYVRILAERLEIIIDFNPVICGKEISLFRLWQVVRGEFGGIDEVNGKDLWFKVARALRLEGPTYRQELKSSYNVILPDVEGSRSFYWNETSSQEQAMIESQLRKTIEPDVQELSDLEYATAAEYDQNLEVEEEDDGLDRSPSSARLLRPDRLGKRGSPSVDEESGQPLKRPRLDKGKGKEIPSTPEGNADGELTEFSFGLRTPPFGIGSPILGESAEKAFTNYTMNETPSKSSKNNEIKTCITEPETQNFTYLDKGNEEKEEGPEFEQTVTSDRPSQSMCDALPVRLSQQLYDTQSVAAEVDSRVRGFFHQCRAQKYSLENVSASLRATCWDASIAEDVIMSLEAGLGLPNNSKGVWTPEDDESLSPRTGPAWRKIKKKHGSDGVLARIKFLEENL</sequence>
<feature type="region of interest" description="Disordered" evidence="9">
    <location>
        <begin position="543"/>
        <end position="612"/>
    </location>
</feature>
<evidence type="ECO:0000256" key="8">
    <source>
        <dbReference type="RuleBase" id="RU367107"/>
    </source>
</evidence>
<keyword evidence="5" id="KW-0010">Activator</keyword>
<dbReference type="GO" id="GO:0070187">
    <property type="term" value="C:shelterin complex"/>
    <property type="evidence" value="ECO:0007669"/>
    <property type="project" value="TreeGrafter"/>
</dbReference>
<dbReference type="Pfam" id="PF16589">
    <property type="entry name" value="BRCT_2"/>
    <property type="match status" value="1"/>
</dbReference>
<dbReference type="GO" id="GO:0010833">
    <property type="term" value="P:telomere maintenance via telomere lengthening"/>
    <property type="evidence" value="ECO:0007669"/>
    <property type="project" value="UniProtKB-UniRule"/>
</dbReference>
<accession>A0A9P8CCC7</accession>
<dbReference type="CDD" id="cd16100">
    <property type="entry name" value="ARID"/>
    <property type="match status" value="1"/>
</dbReference>
<feature type="compositionally biased region" description="Low complexity" evidence="9">
    <location>
        <begin position="355"/>
        <end position="369"/>
    </location>
</feature>
<evidence type="ECO:0000259" key="10">
    <source>
        <dbReference type="PROSITE" id="PS51011"/>
    </source>
</evidence>
<dbReference type="PANTHER" id="PTHR16466:SF6">
    <property type="entry name" value="TELOMERIC REPEAT-BINDING FACTOR 2-INTERACTING PROTEIN 1"/>
    <property type="match status" value="1"/>
</dbReference>
<reference evidence="11" key="1">
    <citation type="journal article" date="2021" name="IMA Fungus">
        <title>Genomic characterization of three marine fungi, including Emericellopsis atlantica sp. nov. with signatures of a generalist lifestyle and marine biomass degradation.</title>
        <authorList>
            <person name="Hagestad O.C."/>
            <person name="Hou L."/>
            <person name="Andersen J.H."/>
            <person name="Hansen E.H."/>
            <person name="Altermark B."/>
            <person name="Li C."/>
            <person name="Kuhnert E."/>
            <person name="Cox R.J."/>
            <person name="Crous P.W."/>
            <person name="Spatafora J.W."/>
            <person name="Lail K."/>
            <person name="Amirebrahimi M."/>
            <person name="Lipzen A."/>
            <person name="Pangilinan J."/>
            <person name="Andreopoulos W."/>
            <person name="Hayes R.D."/>
            <person name="Ng V."/>
            <person name="Grigoriev I.V."/>
            <person name="Jackson S.A."/>
            <person name="Sutton T.D.S."/>
            <person name="Dobson A.D.W."/>
            <person name="Rama T."/>
        </authorList>
    </citation>
    <scope>NUCLEOTIDE SEQUENCE</scope>
    <source>
        <strain evidence="11">TRa3180A</strain>
    </source>
</reference>
<dbReference type="OrthoDB" id="435460at2759"/>
<keyword evidence="6" id="KW-0804">Transcription</keyword>
<comment type="subunit">
    <text evidence="8">Homodimer.</text>
</comment>
<dbReference type="InterPro" id="IPR021661">
    <property type="entry name" value="Rap1_C"/>
</dbReference>
<evidence type="ECO:0000256" key="3">
    <source>
        <dbReference type="ARBA" id="ARBA00022895"/>
    </source>
</evidence>
<keyword evidence="7 8" id="KW-0539">Nucleus</keyword>
<dbReference type="Pfam" id="PF08914">
    <property type="entry name" value="Myb_Rap1"/>
    <property type="match status" value="1"/>
</dbReference>
<feature type="compositionally biased region" description="Acidic residues" evidence="9">
    <location>
        <begin position="545"/>
        <end position="555"/>
    </location>
</feature>
<feature type="compositionally biased region" description="Polar residues" evidence="9">
    <location>
        <begin position="219"/>
        <end position="231"/>
    </location>
</feature>
<dbReference type="InterPro" id="IPR001357">
    <property type="entry name" value="BRCT_dom"/>
</dbReference>
<dbReference type="PANTHER" id="PTHR16466">
    <property type="entry name" value="TELOMERE REPEAT-BINDING FACTOR 2-INTERACTING PROTEIN 1"/>
    <property type="match status" value="1"/>
</dbReference>
<protein>
    <recommendedName>
        <fullName evidence="8">DNA-binding protein RAP1</fullName>
    </recommendedName>
</protein>
<comment type="subcellular location">
    <subcellularLocation>
        <location evidence="8">Nucleus</location>
    </subcellularLocation>
    <subcellularLocation>
        <location evidence="8">Chromosome</location>
        <location evidence="8">Telomere</location>
    </subcellularLocation>
</comment>
<dbReference type="Pfam" id="PF01388">
    <property type="entry name" value="ARID"/>
    <property type="match status" value="1"/>
</dbReference>
<feature type="region of interest" description="Disordered" evidence="9">
    <location>
        <begin position="676"/>
        <end position="697"/>
    </location>
</feature>
<dbReference type="GO" id="GO:0042162">
    <property type="term" value="F:telomeric DNA binding"/>
    <property type="evidence" value="ECO:0007669"/>
    <property type="project" value="TreeGrafter"/>
</dbReference>
<feature type="region of interest" description="Disordered" evidence="9">
    <location>
        <begin position="353"/>
        <end position="375"/>
    </location>
</feature>
<feature type="compositionally biased region" description="Basic and acidic residues" evidence="9">
    <location>
        <begin position="590"/>
        <end position="599"/>
    </location>
</feature>
<keyword evidence="3 8" id="KW-0779">Telomere</keyword>
<dbReference type="SUPFAM" id="SSF46689">
    <property type="entry name" value="Homeodomain-like"/>
    <property type="match status" value="1"/>
</dbReference>
<dbReference type="Gene3D" id="1.10.150.60">
    <property type="entry name" value="ARID DNA-binding domain"/>
    <property type="match status" value="1"/>
</dbReference>
<dbReference type="InterPro" id="IPR039595">
    <property type="entry name" value="TE2IP/Rap1"/>
</dbReference>
<dbReference type="SMART" id="SM00501">
    <property type="entry name" value="BRIGHT"/>
    <property type="match status" value="1"/>
</dbReference>
<dbReference type="InterPro" id="IPR015010">
    <property type="entry name" value="TERF2IP_Myb"/>
</dbReference>
<dbReference type="PROSITE" id="PS51011">
    <property type="entry name" value="ARID"/>
    <property type="match status" value="1"/>
</dbReference>
<gene>
    <name evidence="11" type="ORF">BJ878DRAFT_528085</name>
</gene>
<comment type="function">
    <text evidence="8">Involved in the regulation of telomere length, clustering and has a specific role in telomere position effect (TPE).</text>
</comment>
<dbReference type="Gene3D" id="1.10.10.2170">
    <property type="match status" value="1"/>
</dbReference>
<dbReference type="Pfam" id="PF11626">
    <property type="entry name" value="Rap1_C"/>
    <property type="match status" value="1"/>
</dbReference>
<feature type="region of interest" description="Disordered" evidence="9">
    <location>
        <begin position="175"/>
        <end position="245"/>
    </location>
</feature>
<dbReference type="EMBL" id="MU254578">
    <property type="protein sequence ID" value="KAG9240121.1"/>
    <property type="molecule type" value="Genomic_DNA"/>
</dbReference>
<evidence type="ECO:0000256" key="6">
    <source>
        <dbReference type="ARBA" id="ARBA00023163"/>
    </source>
</evidence>
<evidence type="ECO:0000313" key="11">
    <source>
        <dbReference type="EMBL" id="KAG9240121.1"/>
    </source>
</evidence>
<dbReference type="InterPro" id="IPR036431">
    <property type="entry name" value="ARID_dom_sf"/>
</dbReference>
<keyword evidence="4" id="KW-0805">Transcription regulation</keyword>
<feature type="domain" description="ARID" evidence="10">
    <location>
        <begin position="412"/>
        <end position="503"/>
    </location>
</feature>
<dbReference type="InterPro" id="IPR038104">
    <property type="entry name" value="Rap1_C_sf"/>
</dbReference>
<organism evidence="11 12">
    <name type="scientific">Calycina marina</name>
    <dbReference type="NCBI Taxonomy" id="1763456"/>
    <lineage>
        <taxon>Eukaryota</taxon>
        <taxon>Fungi</taxon>
        <taxon>Dikarya</taxon>
        <taxon>Ascomycota</taxon>
        <taxon>Pezizomycotina</taxon>
        <taxon>Leotiomycetes</taxon>
        <taxon>Helotiales</taxon>
        <taxon>Pezizellaceae</taxon>
        <taxon>Calycina</taxon>
    </lineage>
</organism>
<dbReference type="InterPro" id="IPR001606">
    <property type="entry name" value="ARID_dom"/>
</dbReference>
<dbReference type="GO" id="GO:0031848">
    <property type="term" value="P:protection from non-homologous end joining at telomere"/>
    <property type="evidence" value="ECO:0007669"/>
    <property type="project" value="TreeGrafter"/>
</dbReference>
<evidence type="ECO:0000256" key="9">
    <source>
        <dbReference type="SAM" id="MobiDB-lite"/>
    </source>
</evidence>
<dbReference type="AlphaFoldDB" id="A0A9P8CCC7"/>
<proteinExistence type="inferred from homology"/>